<dbReference type="PANTHER" id="PTHR42970:SF1">
    <property type="entry name" value="PECTATE LYASE C-RELATED"/>
    <property type="match status" value="1"/>
</dbReference>
<dbReference type="PROSITE" id="PS51175">
    <property type="entry name" value="CBM6"/>
    <property type="match status" value="1"/>
</dbReference>
<dbReference type="PANTHER" id="PTHR42970">
    <property type="entry name" value="PECTATE LYASE C-RELATED"/>
    <property type="match status" value="1"/>
</dbReference>
<dbReference type="InterPro" id="IPR013783">
    <property type="entry name" value="Ig-like_fold"/>
</dbReference>
<sequence length="843" mass="90088">MQKSKFAVAMFSTLFGLGSAAAEVLAFPEALGFGAQVTGGRAGSVYHVTNLNDSGEGSFRDAVSQGNRIVVFDVGGIIHIQTAVSIKSNITIAGQTAPGEGIAIHGGKLSTGKQSNIIIRYLRIRPGENTNSEKDDALNLYDAKNVIVDHCSVELAPWNNFGGSSDNANYRVTGVTVQNSLIANPIGQQFGAHIESVDGAWSWYYNAFVNTHNRNPLDKINDVFVNNILYNFEAGYTTHTSTHFNHDIVNNYFVYGPKGSNPWFQVDKNQSIYASGNMIDTNRDGVLNGEPSTIYYYQGAGEELSSPWNEMTVNGPMLSAASAWRYVTSQSGVLPYDDIDSLVWYQVGTLGTAGALVKSVGAMGLTTNNGWGEVISGEKALDTDGDGIPDFFETAMGYNVTSDDAMTIGADGYAYIEKYINWLGAMHMTASKNGKASFDLRSITKGFQAVSPSYTLSAAENGSVSLETDGYTATFSPNPNFTGLASFKYTVKGSDGTKYTGRVEVLVEESDIVSVPALVLNAGSPDQSLVLGDSIQSITYKYFACGGAKATELPDGITAKVNTSDSTIVLQGIPTATGIFGYTIVTTDDGGESATVSGTITVRAMASVITASTEFLSSVNAAYPNEGVGAYEENNAGWIDSGYYNFNNSLESYGAWNLNVPTAKNSAILNIRFANGGSTDRSMELFLNGKSAGIIVFPSTSNWTTYDSVSVQVNLSKDTNVLRLKSLTENGGPNIDEFRFDVAGVTQIPGELLKETEQQINDPEEEMAIGSTVPLQMVTSAAYDLRTGILRMSHSAYVQVSVFDMSGRKVANFAGNVSPGATQLGFSRSTLPKGRYQVCVQVK</sequence>
<dbReference type="Gene3D" id="2.60.120.260">
    <property type="entry name" value="Galactose-binding domain-like"/>
    <property type="match status" value="1"/>
</dbReference>
<evidence type="ECO:0000256" key="3">
    <source>
        <dbReference type="SAM" id="SignalP"/>
    </source>
</evidence>
<keyword evidence="2" id="KW-0325">Glycoprotein</keyword>
<dbReference type="Gene3D" id="2.160.20.10">
    <property type="entry name" value="Single-stranded right-handed beta-helix, Pectin lyase-like"/>
    <property type="match status" value="1"/>
</dbReference>
<gene>
    <name evidence="5" type="ORF">BGX16_1542</name>
</gene>
<dbReference type="EMBL" id="PGEX01000001">
    <property type="protein sequence ID" value="PJJ41564.1"/>
    <property type="molecule type" value="Genomic_DNA"/>
</dbReference>
<keyword evidence="6" id="KW-1185">Reference proteome</keyword>
<dbReference type="InterPro" id="IPR011050">
    <property type="entry name" value="Pectin_lyase_fold/virulence"/>
</dbReference>
<dbReference type="Gene3D" id="2.60.40.3440">
    <property type="match status" value="1"/>
</dbReference>
<accession>A0A2M9A780</accession>
<evidence type="ECO:0000256" key="1">
    <source>
        <dbReference type="ARBA" id="ARBA00022723"/>
    </source>
</evidence>
<dbReference type="Gene3D" id="2.60.40.10">
    <property type="entry name" value="Immunoglobulins"/>
    <property type="match status" value="1"/>
</dbReference>
<evidence type="ECO:0000256" key="2">
    <source>
        <dbReference type="ARBA" id="ARBA00023180"/>
    </source>
</evidence>
<evidence type="ECO:0000313" key="6">
    <source>
        <dbReference type="Proteomes" id="UP000231134"/>
    </source>
</evidence>
<feature type="domain" description="CBM6" evidence="4">
    <location>
        <begin position="586"/>
        <end position="741"/>
    </location>
</feature>
<dbReference type="SUPFAM" id="SSF51126">
    <property type="entry name" value="Pectin lyase-like"/>
    <property type="match status" value="1"/>
</dbReference>
<protein>
    <submittedName>
        <fullName evidence="5">Pectate lyase</fullName>
    </submittedName>
</protein>
<reference evidence="5 6" key="1">
    <citation type="submission" date="2017-11" db="EMBL/GenBank/DDBJ databases">
        <title>Animal gut microbial communities from fecal samples from Wisconsin, USA.</title>
        <authorList>
            <person name="Neumann A."/>
        </authorList>
    </citation>
    <scope>NUCLEOTIDE SEQUENCE [LARGE SCALE GENOMIC DNA]</scope>
    <source>
        <strain evidence="5 6">UWS3</strain>
    </source>
</reference>
<dbReference type="Pfam" id="PF17963">
    <property type="entry name" value="Big_9"/>
    <property type="match status" value="1"/>
</dbReference>
<proteinExistence type="predicted"/>
<dbReference type="OrthoDB" id="9803616at2"/>
<feature type="signal peptide" evidence="3">
    <location>
        <begin position="1"/>
        <end position="21"/>
    </location>
</feature>
<comment type="caution">
    <text evidence="5">The sequence shown here is derived from an EMBL/GenBank/DDBJ whole genome shotgun (WGS) entry which is preliminary data.</text>
</comment>
<dbReference type="SUPFAM" id="SSF49785">
    <property type="entry name" value="Galactose-binding domain-like"/>
    <property type="match status" value="1"/>
</dbReference>
<dbReference type="GO" id="GO:0046872">
    <property type="term" value="F:metal ion binding"/>
    <property type="evidence" value="ECO:0007669"/>
    <property type="project" value="UniProtKB-KW"/>
</dbReference>
<dbReference type="RefSeq" id="WP_157797929.1">
    <property type="nucleotide sequence ID" value="NZ_PGEX01000001.1"/>
</dbReference>
<feature type="chain" id="PRO_5014818829" evidence="3">
    <location>
        <begin position="22"/>
        <end position="843"/>
    </location>
</feature>
<name>A0A2M9A780_9BACT</name>
<keyword evidence="1" id="KW-0479">Metal-binding</keyword>
<dbReference type="AlphaFoldDB" id="A0A2M9A780"/>
<dbReference type="Proteomes" id="UP000231134">
    <property type="component" value="Unassembled WGS sequence"/>
</dbReference>
<dbReference type="GO" id="GO:0030246">
    <property type="term" value="F:carbohydrate binding"/>
    <property type="evidence" value="ECO:0007669"/>
    <property type="project" value="InterPro"/>
</dbReference>
<dbReference type="GO" id="GO:0016829">
    <property type="term" value="F:lyase activity"/>
    <property type="evidence" value="ECO:0007669"/>
    <property type="project" value="UniProtKB-KW"/>
</dbReference>
<dbReference type="InterPro" id="IPR005084">
    <property type="entry name" value="CBM6"/>
</dbReference>
<evidence type="ECO:0000313" key="5">
    <source>
        <dbReference type="EMBL" id="PJJ41564.1"/>
    </source>
</evidence>
<keyword evidence="5" id="KW-0456">Lyase</keyword>
<organism evidence="5 6">
    <name type="scientific">Hallerella succinigenes</name>
    <dbReference type="NCBI Taxonomy" id="1896222"/>
    <lineage>
        <taxon>Bacteria</taxon>
        <taxon>Pseudomonadati</taxon>
        <taxon>Fibrobacterota</taxon>
        <taxon>Fibrobacteria</taxon>
        <taxon>Fibrobacterales</taxon>
        <taxon>Fibrobacteraceae</taxon>
        <taxon>Hallerella</taxon>
    </lineage>
</organism>
<dbReference type="InterPro" id="IPR012334">
    <property type="entry name" value="Pectin_lyas_fold"/>
</dbReference>
<keyword evidence="3" id="KW-0732">Signal</keyword>
<dbReference type="InterPro" id="IPR052063">
    <property type="entry name" value="Polysaccharide_Lyase_1"/>
</dbReference>
<dbReference type="InterPro" id="IPR008979">
    <property type="entry name" value="Galactose-bd-like_sf"/>
</dbReference>
<evidence type="ECO:0000259" key="4">
    <source>
        <dbReference type="PROSITE" id="PS51175"/>
    </source>
</evidence>